<dbReference type="SMART" id="SM00148">
    <property type="entry name" value="PLCXc"/>
    <property type="match status" value="1"/>
</dbReference>
<gene>
    <name evidence="3" type="primary">6041179</name>
    <name evidence="2" type="ORF">CpipJ_CPIJ008721</name>
</gene>
<dbReference type="SUPFAM" id="SSF51695">
    <property type="entry name" value="PLC-like phosphodiesterases"/>
    <property type="match status" value="1"/>
</dbReference>
<dbReference type="Gene3D" id="3.20.20.190">
    <property type="entry name" value="Phosphatidylinositol (PI) phosphodiesterase"/>
    <property type="match status" value="1"/>
</dbReference>
<sequence>MTFKDVTNDPSTISNLYINVNARYNHLELTWRNFNDPNGYIVLAEDYPISAFQRRVLNLPWVPITFWEYSFGRDKKRDVTFNRNVLDKVDFNTGCYGYYGYFVDYNGSIKSVYCMKLHPTWMSDQRAKLGRFRLRELFIPGTHDSSSYREALPPLLWETPVNKYSITQDDSIRDQLLQGARYIDLRPACYPLLKPPFYANHGVVSFHPLQVILRQVRDYALETNEIVILDAHEFPVGFRNNNVHDKLVQYLKNSLSDVLADPAIGWNSKLEDIWTRNRTVVLTYNDNYVASKYADIVWSPVRQRWGNVQNVTKLKDYLYGVHQEGASSMVVADMAELTATTLGAVTGVSPGLREMADSVNRHVTRWYFEDLGPTTNVVAVDFLRGTSIVDAALYWNLKKVT</sequence>
<dbReference type="PANTHER" id="PTHR13593">
    <property type="match status" value="1"/>
</dbReference>
<dbReference type="Proteomes" id="UP000002320">
    <property type="component" value="Unassembled WGS sequence"/>
</dbReference>
<dbReference type="InterPro" id="IPR017946">
    <property type="entry name" value="PLC-like_Pdiesterase_TIM-brl"/>
</dbReference>
<dbReference type="EnsemblMetazoa" id="CPIJ008721-RA">
    <property type="protein sequence ID" value="CPIJ008721-PA"/>
    <property type="gene ID" value="CPIJ008721"/>
</dbReference>
<dbReference type="HOGENOM" id="CLU_039880_0_0_1"/>
<proteinExistence type="predicted"/>
<dbReference type="OrthoDB" id="1046782at2759"/>
<evidence type="ECO:0000259" key="1">
    <source>
        <dbReference type="SMART" id="SM00148"/>
    </source>
</evidence>
<dbReference type="OMA" id="PRFNWTS"/>
<dbReference type="GO" id="GO:0008081">
    <property type="term" value="F:phosphoric diester hydrolase activity"/>
    <property type="evidence" value="ECO:0007669"/>
    <property type="project" value="InterPro"/>
</dbReference>
<evidence type="ECO:0000313" key="4">
    <source>
        <dbReference type="Proteomes" id="UP000002320"/>
    </source>
</evidence>
<dbReference type="EMBL" id="DS232019">
    <property type="protein sequence ID" value="EDS32080.1"/>
    <property type="molecule type" value="Genomic_DNA"/>
</dbReference>
<dbReference type="FunCoup" id="B0WP41">
    <property type="interactions" value="10"/>
</dbReference>
<evidence type="ECO:0000313" key="3">
    <source>
        <dbReference type="EnsemblMetazoa" id="CPIJ008721-PA"/>
    </source>
</evidence>
<accession>B0WP41</accession>
<dbReference type="InterPro" id="IPR000909">
    <property type="entry name" value="PLipase_C_PInositol-sp_X_dom"/>
</dbReference>
<dbReference type="KEGG" id="cqu:CpipJ_CPIJ008721"/>
<feature type="domain" description="Phosphatidylinositol-specific phospholipase C X" evidence="1">
    <location>
        <begin position="134"/>
        <end position="284"/>
    </location>
</feature>
<dbReference type="InParanoid" id="B0WP41"/>
<dbReference type="InterPro" id="IPR051057">
    <property type="entry name" value="PI-PLC_domain"/>
</dbReference>
<keyword evidence="4" id="KW-1185">Reference proteome</keyword>
<evidence type="ECO:0000313" key="2">
    <source>
        <dbReference type="EMBL" id="EDS32080.1"/>
    </source>
</evidence>
<dbReference type="AlphaFoldDB" id="B0WP41"/>
<protein>
    <recommendedName>
        <fullName evidence="1">Phosphatidylinositol-specific phospholipase C X domain-containing protein</fullName>
    </recommendedName>
</protein>
<dbReference type="VEuPathDB" id="VectorBase:CPIJ008721"/>
<dbReference type="GO" id="GO:0006629">
    <property type="term" value="P:lipid metabolic process"/>
    <property type="evidence" value="ECO:0007669"/>
    <property type="project" value="InterPro"/>
</dbReference>
<organism>
    <name type="scientific">Culex quinquefasciatus</name>
    <name type="common">Southern house mosquito</name>
    <name type="synonym">Culex pungens</name>
    <dbReference type="NCBI Taxonomy" id="7176"/>
    <lineage>
        <taxon>Eukaryota</taxon>
        <taxon>Metazoa</taxon>
        <taxon>Ecdysozoa</taxon>
        <taxon>Arthropoda</taxon>
        <taxon>Hexapoda</taxon>
        <taxon>Insecta</taxon>
        <taxon>Pterygota</taxon>
        <taxon>Neoptera</taxon>
        <taxon>Endopterygota</taxon>
        <taxon>Diptera</taxon>
        <taxon>Nematocera</taxon>
        <taxon>Culicoidea</taxon>
        <taxon>Culicidae</taxon>
        <taxon>Culicinae</taxon>
        <taxon>Culicini</taxon>
        <taxon>Culex</taxon>
        <taxon>Culex</taxon>
    </lineage>
</organism>
<dbReference type="eggNOG" id="KOG4306">
    <property type="taxonomic scope" value="Eukaryota"/>
</dbReference>
<reference evidence="3" key="2">
    <citation type="submission" date="2021-02" db="UniProtKB">
        <authorList>
            <consortium name="EnsemblMetazoa"/>
        </authorList>
    </citation>
    <scope>IDENTIFICATION</scope>
    <source>
        <strain evidence="3">JHB</strain>
    </source>
</reference>
<name>B0WP41_CULQU</name>
<reference evidence="2" key="1">
    <citation type="submission" date="2007-03" db="EMBL/GenBank/DDBJ databases">
        <title>Annotation of Culex pipiens quinquefasciatus.</title>
        <authorList>
            <consortium name="The Broad Institute Genome Sequencing Platform"/>
            <person name="Atkinson P.W."/>
            <person name="Hemingway J."/>
            <person name="Christensen B.M."/>
            <person name="Higgs S."/>
            <person name="Kodira C."/>
            <person name="Hannick L."/>
            <person name="Megy K."/>
            <person name="O'Leary S."/>
            <person name="Pearson M."/>
            <person name="Haas B.J."/>
            <person name="Mauceli E."/>
            <person name="Wortman J.R."/>
            <person name="Lee N.H."/>
            <person name="Guigo R."/>
            <person name="Stanke M."/>
            <person name="Alvarado L."/>
            <person name="Amedeo P."/>
            <person name="Antoine C.H."/>
            <person name="Arensburger P."/>
            <person name="Bidwell S.L."/>
            <person name="Crawford M."/>
            <person name="Camaro F."/>
            <person name="Devon K."/>
            <person name="Engels R."/>
            <person name="Hammond M."/>
            <person name="Howarth C."/>
            <person name="Koehrsen M."/>
            <person name="Lawson D."/>
            <person name="Montgomery P."/>
            <person name="Nene V."/>
            <person name="Nusbaum C."/>
            <person name="Puiu D."/>
            <person name="Romero-Severson J."/>
            <person name="Severson D.W."/>
            <person name="Shumway M."/>
            <person name="Sisk P."/>
            <person name="Stolte C."/>
            <person name="Zeng Q."/>
            <person name="Eisenstadt E."/>
            <person name="Fraser-Liggett C."/>
            <person name="Strausberg R."/>
            <person name="Galagan J."/>
            <person name="Birren B."/>
            <person name="Collins F.H."/>
        </authorList>
    </citation>
    <scope>NUCLEOTIDE SEQUENCE [LARGE SCALE GENOMIC DNA]</scope>
    <source>
        <strain evidence="2">JHB</strain>
    </source>
</reference>
<dbReference type="PROSITE" id="PS50007">
    <property type="entry name" value="PIPLC_X_DOMAIN"/>
    <property type="match status" value="1"/>
</dbReference>
<dbReference type="VEuPathDB" id="VectorBase:CQUJHB010172"/>
<dbReference type="PANTHER" id="PTHR13593:SF149">
    <property type="entry name" value="PHOSPHATIDYLINOSITOL-SPECIFIC PHOSPHOLIPASE C X DOMAIN CONTAINING, ISOFORM A"/>
    <property type="match status" value="1"/>
</dbReference>